<feature type="compositionally biased region" description="Basic and acidic residues" evidence="6">
    <location>
        <begin position="196"/>
        <end position="208"/>
    </location>
</feature>
<comment type="subcellular location">
    <subcellularLocation>
        <location evidence="1">Nucleus</location>
    </subcellularLocation>
</comment>
<feature type="compositionally biased region" description="Basic and acidic residues" evidence="6">
    <location>
        <begin position="221"/>
        <end position="240"/>
    </location>
</feature>
<evidence type="ECO:0000313" key="8">
    <source>
        <dbReference type="EMBL" id="KAJ1734972.1"/>
    </source>
</evidence>
<dbReference type="GO" id="GO:0071004">
    <property type="term" value="C:U2-type prespliceosome"/>
    <property type="evidence" value="ECO:0007669"/>
    <property type="project" value="TreeGrafter"/>
</dbReference>
<dbReference type="GO" id="GO:0000398">
    <property type="term" value="P:mRNA splicing, via spliceosome"/>
    <property type="evidence" value="ECO:0007669"/>
    <property type="project" value="TreeGrafter"/>
</dbReference>
<dbReference type="Pfam" id="PF06991">
    <property type="entry name" value="MFAP1"/>
    <property type="match status" value="1"/>
</dbReference>
<feature type="compositionally biased region" description="Low complexity" evidence="6">
    <location>
        <begin position="403"/>
        <end position="419"/>
    </location>
</feature>
<feature type="region of interest" description="Disordered" evidence="6">
    <location>
        <begin position="47"/>
        <end position="73"/>
    </location>
</feature>
<dbReference type="OrthoDB" id="4207594at2759"/>
<dbReference type="EMBL" id="JANBOI010000047">
    <property type="protein sequence ID" value="KAJ1734972.1"/>
    <property type="molecule type" value="Genomic_DNA"/>
</dbReference>
<feature type="region of interest" description="Disordered" evidence="6">
    <location>
        <begin position="355"/>
        <end position="636"/>
    </location>
</feature>
<feature type="compositionally biased region" description="Basic and acidic residues" evidence="6">
    <location>
        <begin position="252"/>
        <end position="278"/>
    </location>
</feature>
<keyword evidence="9" id="KW-1185">Reference proteome</keyword>
<keyword evidence="3" id="KW-0539">Nucleus</keyword>
<dbReference type="SMART" id="SM00360">
    <property type="entry name" value="RRM"/>
    <property type="match status" value="1"/>
</dbReference>
<evidence type="ECO:0000256" key="2">
    <source>
        <dbReference type="ARBA" id="ARBA00022884"/>
    </source>
</evidence>
<dbReference type="Pfam" id="PF00076">
    <property type="entry name" value="RRM_1"/>
    <property type="match status" value="1"/>
</dbReference>
<feature type="compositionally biased region" description="Acidic residues" evidence="6">
    <location>
        <begin position="507"/>
        <end position="518"/>
    </location>
</feature>
<dbReference type="SUPFAM" id="SSF54928">
    <property type="entry name" value="RNA-binding domain, RBD"/>
    <property type="match status" value="1"/>
</dbReference>
<dbReference type="PANTHER" id="PTHR13952:SF5">
    <property type="entry name" value="U1 SMALL NUCLEAR RIBONUCLEOPROTEIN 70 KDA"/>
    <property type="match status" value="1"/>
</dbReference>
<protein>
    <recommendedName>
        <fullName evidence="7">RRM domain-containing protein</fullName>
    </recommendedName>
</protein>
<reference evidence="8" key="1">
    <citation type="submission" date="2022-07" db="EMBL/GenBank/DDBJ databases">
        <title>Phylogenomic reconstructions and comparative analyses of Kickxellomycotina fungi.</title>
        <authorList>
            <person name="Reynolds N.K."/>
            <person name="Stajich J.E."/>
            <person name="Barry K."/>
            <person name="Grigoriev I.V."/>
            <person name="Crous P."/>
            <person name="Smith M.E."/>
        </authorList>
    </citation>
    <scope>NUCLEOTIDE SEQUENCE</scope>
    <source>
        <strain evidence="8">BCRC 34381</strain>
    </source>
</reference>
<evidence type="ECO:0000256" key="4">
    <source>
        <dbReference type="ARBA" id="ARBA00023274"/>
    </source>
</evidence>
<name>A0A9W7YHN4_9FUNG</name>
<feature type="compositionally biased region" description="Basic and acidic residues" evidence="6">
    <location>
        <begin position="625"/>
        <end position="636"/>
    </location>
</feature>
<evidence type="ECO:0000256" key="5">
    <source>
        <dbReference type="PROSITE-ProRule" id="PRU00176"/>
    </source>
</evidence>
<dbReference type="Proteomes" id="UP001143981">
    <property type="component" value="Unassembled WGS sequence"/>
</dbReference>
<dbReference type="InterPro" id="IPR051183">
    <property type="entry name" value="U1_U11-U12_snRNP_70-35kDa"/>
</dbReference>
<dbReference type="GO" id="GO:0071011">
    <property type="term" value="C:precatalytic spliceosome"/>
    <property type="evidence" value="ECO:0007669"/>
    <property type="project" value="TreeGrafter"/>
</dbReference>
<dbReference type="GO" id="GO:0003729">
    <property type="term" value="F:mRNA binding"/>
    <property type="evidence" value="ECO:0007669"/>
    <property type="project" value="TreeGrafter"/>
</dbReference>
<feature type="compositionally biased region" description="Basic and acidic residues" evidence="6">
    <location>
        <begin position="544"/>
        <end position="574"/>
    </location>
</feature>
<sequence>MTSRLPPELLRLFTPRPPLAHVEPLDRAPDERAAPRITGIAAYAAELANAPRSEPTETPKQRKERLKAERAQQARDNIVRGVSTWDPALNLQATEDPYKTLIVARLNYDATEAVLRDEFGKFGEIASVKMVKDMEGNFRGYAFVEFAHESGLREAHRAADGMRILGRRVVVDVERGRTVKGWLPRRFGGGLGGTRIGDKNQNQREPGRFDPAALAQNGGRRYGEHGRDRPARPRDHERSRSRGRPGNGYHDSWNRRRDREHERDRDNDKDRDRSDRSDRRSHRRYFPGKAPDVARADLSASDSDGEQEAAPAPAQRITIPSLAAARAADDAVGLRSADDLDRDAKGLLQARLLARQQAGDDSSSSSSSSEDGGSSDESDGRRRAQALLRKQQHSIQDVGQPASGLDSGGASDSSSSPGDSDSDDGYAQPVLLKPMFVPKSQRLAGTQSRPLPASRSLGAGEEAGAESAEDQLRDRREASVRKAAEEARRTREGLAMDEQGGTMASDGDTDDTDVDAEFEAWRARELQRIKRDKEEQEAADQEDAERARVRGMTEEEREAAGIERAWRQREEKAQRVASLAAAAAAERPGQAAPAADASARAAQEMLEHALRSERPHFGSSKWRGYKAEDTSRPRPT</sequence>
<feature type="compositionally biased region" description="Basic and acidic residues" evidence="6">
    <location>
        <begin position="23"/>
        <end position="33"/>
    </location>
</feature>
<dbReference type="InterPro" id="IPR034143">
    <property type="entry name" value="snRNP70_RRM"/>
</dbReference>
<dbReference type="PANTHER" id="PTHR13952">
    <property type="entry name" value="U1 SMALL NUCLEAR RIBONUCLEOPROTEIN 70 KD"/>
    <property type="match status" value="1"/>
</dbReference>
<feature type="compositionally biased region" description="Basic and acidic residues" evidence="6">
    <location>
        <begin position="54"/>
        <end position="73"/>
    </location>
</feature>
<evidence type="ECO:0000256" key="1">
    <source>
        <dbReference type="ARBA" id="ARBA00004123"/>
    </source>
</evidence>
<feature type="compositionally biased region" description="Basic and acidic residues" evidence="6">
    <location>
        <begin position="470"/>
        <end position="494"/>
    </location>
</feature>
<feature type="compositionally biased region" description="Low complexity" evidence="6">
    <location>
        <begin position="453"/>
        <end position="462"/>
    </location>
</feature>
<dbReference type="InterPro" id="IPR012677">
    <property type="entry name" value="Nucleotide-bd_a/b_plait_sf"/>
</dbReference>
<evidence type="ECO:0000313" key="9">
    <source>
        <dbReference type="Proteomes" id="UP001143981"/>
    </source>
</evidence>
<dbReference type="CDD" id="cd12236">
    <property type="entry name" value="RRM_snRNP70"/>
    <property type="match status" value="1"/>
</dbReference>
<keyword evidence="2 5" id="KW-0694">RNA-binding</keyword>
<dbReference type="InterPro" id="IPR022023">
    <property type="entry name" value="U1snRNP70_N"/>
</dbReference>
<organism evidence="8 9">
    <name type="scientific">Coemansia biformis</name>
    <dbReference type="NCBI Taxonomy" id="1286918"/>
    <lineage>
        <taxon>Eukaryota</taxon>
        <taxon>Fungi</taxon>
        <taxon>Fungi incertae sedis</taxon>
        <taxon>Zoopagomycota</taxon>
        <taxon>Kickxellomycotina</taxon>
        <taxon>Kickxellomycetes</taxon>
        <taxon>Kickxellales</taxon>
        <taxon>Kickxellaceae</taxon>
        <taxon>Coemansia</taxon>
    </lineage>
</organism>
<feature type="compositionally biased region" description="Low complexity" evidence="6">
    <location>
        <begin position="355"/>
        <end position="372"/>
    </location>
</feature>
<accession>A0A9W7YHN4</accession>
<dbReference type="GO" id="GO:0005685">
    <property type="term" value="C:U1 snRNP"/>
    <property type="evidence" value="ECO:0007669"/>
    <property type="project" value="TreeGrafter"/>
</dbReference>
<evidence type="ECO:0000256" key="3">
    <source>
        <dbReference type="ARBA" id="ARBA00023242"/>
    </source>
</evidence>
<dbReference type="InterPro" id="IPR000504">
    <property type="entry name" value="RRM_dom"/>
</dbReference>
<keyword evidence="4" id="KW-0687">Ribonucleoprotein</keyword>
<feature type="compositionally biased region" description="Low complexity" evidence="6">
    <location>
        <begin position="575"/>
        <end position="603"/>
    </location>
</feature>
<dbReference type="InterPro" id="IPR035979">
    <property type="entry name" value="RBD_domain_sf"/>
</dbReference>
<feature type="compositionally biased region" description="Basic and acidic residues" evidence="6">
    <location>
        <begin position="605"/>
        <end position="616"/>
    </location>
</feature>
<dbReference type="PROSITE" id="PS50102">
    <property type="entry name" value="RRM"/>
    <property type="match status" value="1"/>
</dbReference>
<dbReference type="FunFam" id="3.30.70.330:FF:000132">
    <property type="entry name" value="Small nuclear ribonucleoprotein U11/U12 subunit 35"/>
    <property type="match status" value="1"/>
</dbReference>
<evidence type="ECO:0000259" key="7">
    <source>
        <dbReference type="PROSITE" id="PS50102"/>
    </source>
</evidence>
<dbReference type="InterPro" id="IPR009730">
    <property type="entry name" value="MFAP1_C"/>
</dbReference>
<dbReference type="AlphaFoldDB" id="A0A9W7YHN4"/>
<feature type="region of interest" description="Disordered" evidence="6">
    <location>
        <begin position="190"/>
        <end position="317"/>
    </location>
</feature>
<dbReference type="GO" id="GO:0030619">
    <property type="term" value="F:U1 snRNA binding"/>
    <property type="evidence" value="ECO:0007669"/>
    <property type="project" value="InterPro"/>
</dbReference>
<feature type="region of interest" description="Disordered" evidence="6">
    <location>
        <begin position="1"/>
        <end position="33"/>
    </location>
</feature>
<dbReference type="Gene3D" id="3.30.70.330">
    <property type="match status" value="1"/>
</dbReference>
<gene>
    <name evidence="8" type="ORF">LPJ61_000791</name>
</gene>
<comment type="caution">
    <text evidence="8">The sequence shown here is derived from an EMBL/GenBank/DDBJ whole genome shotgun (WGS) entry which is preliminary data.</text>
</comment>
<feature type="compositionally biased region" description="Basic and acidic residues" evidence="6">
    <location>
        <begin position="519"/>
        <end position="536"/>
    </location>
</feature>
<feature type="domain" description="RRM" evidence="7">
    <location>
        <begin position="99"/>
        <end position="176"/>
    </location>
</feature>
<evidence type="ECO:0000256" key="6">
    <source>
        <dbReference type="SAM" id="MobiDB-lite"/>
    </source>
</evidence>
<dbReference type="Pfam" id="PF12220">
    <property type="entry name" value="U1snRNP70_N"/>
    <property type="match status" value="1"/>
</dbReference>
<proteinExistence type="predicted"/>